<evidence type="ECO:0000259" key="5">
    <source>
        <dbReference type="Pfam" id="PF13086"/>
    </source>
</evidence>
<feature type="domain" description="DUF6469" evidence="7">
    <location>
        <begin position="103"/>
        <end position="189"/>
    </location>
</feature>
<feature type="domain" description="DNA2/NAM7 helicase helicase" evidence="5">
    <location>
        <begin position="233"/>
        <end position="347"/>
    </location>
</feature>
<dbReference type="InterPro" id="IPR027417">
    <property type="entry name" value="P-loop_NTPase"/>
</dbReference>
<dbReference type="InterPro" id="IPR047187">
    <property type="entry name" value="SF1_C_Upf1"/>
</dbReference>
<evidence type="ECO:0000256" key="4">
    <source>
        <dbReference type="ARBA" id="ARBA00022840"/>
    </source>
</evidence>
<dbReference type="PANTHER" id="PTHR10887:SF539">
    <property type="entry name" value="P-LOOP CONTAINING NUCLEOSIDE TRIPHOSPHATE HYDROLASES SUPERFAMILY PROTEIN"/>
    <property type="match status" value="1"/>
</dbReference>
<accession>A0A397YPI5</accession>
<dbReference type="GO" id="GO:0004386">
    <property type="term" value="F:helicase activity"/>
    <property type="evidence" value="ECO:0007669"/>
    <property type="project" value="UniProtKB-KW"/>
</dbReference>
<evidence type="ECO:0000313" key="9">
    <source>
        <dbReference type="Proteomes" id="UP000264353"/>
    </source>
</evidence>
<dbReference type="Pfam" id="PF13086">
    <property type="entry name" value="AAA_11"/>
    <property type="match status" value="2"/>
</dbReference>
<sequence length="1016" mass="114515">MRIEGRDLIDLVLSWSLEEVLNVDLYKGQVGTIPTEFDSTTDYFKSFIPSLIEETHAALSSSIKTLWRSPVVEITYIAPTAEFELPNNLFYKVHLSTDESSLIPKDLIALTDKRPNRVDGFNITNEPYVVAIVCKADPDRPNVITILASKPLLLEDVHQRNKKEKKESLFGVYMTNITTNVRIWNSLHLGLQGGNLSLLSTVLQRNTDDDDGGVCVPCRFGESDGLVPSRFLNLNPSQEDAILSCLDVRRCRHANTIKLIWGPPGTGKTKTTSILLFTLLNARCRTLTCTPTNVSVLEVASRVVKLVSKSLKIGNYGLGDVVLFGNGERMKIKERKDLADFFIDERVDKLYPCFLPFYGWKASISSMIRLLEDPQGQYNQFLVKSKDNVSKSFQEYLPERFSELRKDLELAFSSLCTHLPTALLSTQAATRMYESIDLVKDATISSVLSGEELKSVLVVNGEGSDRVEDYYLKLLRLIPEIFTLPGGCDRHLIRELCLGHACLLFSTASCSARLYTGQPIQLLVVDEAAQLKECETAIPLLLPGIQHSILIGDEKQLPAMVESQIALEAGFGRSLFERLAILKHKKYYLLNIQYRMHRSISIFPNREFYGMQIQDAPTVKQRNYTKQYLPGKMYGPYSFINIAHGEEQYGEGRSLKNNVEVAVVSDIIANLLQVSVRTKTRISVGVISPYKSQVMAIQEKIQETCSGCDAGGLFSLKIRSVDGFQGGEEDIIIVSTVRSNGIGRVGFLANRQRTNVLLTRARFCLWILGNEATMVNSKSVWRYLIQDARKRECFYNAEEDESLARAIIDTAKIEFIQPLNKSRWKICFSDEFKKSVGEIKNPEMYRKIKSFLERISQGWLHEEEESERDSLVSSSQLIKQSKIDDVLSLIWAVEILKEEFQYIQVLKIWDVVPSSDVPEAVKSLNLNHMKYTVDEVEKCRARCISGDIVVPLRWSLEATNGNGNGNSDVMEETLGSLNLAGEMMTSEQPNDSLEDEKEEEDIEVDRLSHLLSSITL</sequence>
<dbReference type="InterPro" id="IPR045529">
    <property type="entry name" value="DUF6469"/>
</dbReference>
<dbReference type="CDD" id="cd18808">
    <property type="entry name" value="SF1_C_Upf1"/>
    <property type="match status" value="1"/>
</dbReference>
<dbReference type="FunFam" id="3.40.50.300:FF:000326">
    <property type="entry name" value="P-loop containing nucleoside triphosphate hydrolase"/>
    <property type="match status" value="1"/>
</dbReference>
<evidence type="ECO:0000259" key="6">
    <source>
        <dbReference type="Pfam" id="PF13087"/>
    </source>
</evidence>
<dbReference type="InterPro" id="IPR041677">
    <property type="entry name" value="DNA2/NAM7_AAA_11"/>
</dbReference>
<feature type="domain" description="DNA2/NAM7 helicase-like C-terminal" evidence="6">
    <location>
        <begin position="572"/>
        <end position="771"/>
    </location>
</feature>
<dbReference type="Proteomes" id="UP000264353">
    <property type="component" value="Chromosome A7"/>
</dbReference>
<dbReference type="GO" id="GO:0005694">
    <property type="term" value="C:chromosome"/>
    <property type="evidence" value="ECO:0007669"/>
    <property type="project" value="UniProtKB-ARBA"/>
</dbReference>
<evidence type="ECO:0000256" key="2">
    <source>
        <dbReference type="ARBA" id="ARBA00022801"/>
    </source>
</evidence>
<organism evidence="8 9">
    <name type="scientific">Brassica campestris</name>
    <name type="common">Field mustard</name>
    <dbReference type="NCBI Taxonomy" id="3711"/>
    <lineage>
        <taxon>Eukaryota</taxon>
        <taxon>Viridiplantae</taxon>
        <taxon>Streptophyta</taxon>
        <taxon>Embryophyta</taxon>
        <taxon>Tracheophyta</taxon>
        <taxon>Spermatophyta</taxon>
        <taxon>Magnoliopsida</taxon>
        <taxon>eudicotyledons</taxon>
        <taxon>Gunneridae</taxon>
        <taxon>Pentapetalae</taxon>
        <taxon>rosids</taxon>
        <taxon>malvids</taxon>
        <taxon>Brassicales</taxon>
        <taxon>Brassicaceae</taxon>
        <taxon>Brassiceae</taxon>
        <taxon>Brassica</taxon>
    </lineage>
</organism>
<dbReference type="Pfam" id="PF13087">
    <property type="entry name" value="AAA_12"/>
    <property type="match status" value="1"/>
</dbReference>
<gene>
    <name evidence="8" type="ORF">BRARA_G02611</name>
</gene>
<dbReference type="Pfam" id="PF20073">
    <property type="entry name" value="DUF6469"/>
    <property type="match status" value="1"/>
</dbReference>
<dbReference type="InterPro" id="IPR041679">
    <property type="entry name" value="DNA2/NAM7-like_C"/>
</dbReference>
<evidence type="ECO:0000256" key="1">
    <source>
        <dbReference type="ARBA" id="ARBA00022741"/>
    </source>
</evidence>
<keyword evidence="4" id="KW-0067">ATP-binding</keyword>
<proteinExistence type="predicted"/>
<dbReference type="AlphaFoldDB" id="A0A397YPI5"/>
<dbReference type="EMBL" id="CM010634">
    <property type="protein sequence ID" value="RID55345.1"/>
    <property type="molecule type" value="Genomic_DNA"/>
</dbReference>
<dbReference type="SUPFAM" id="SSF52540">
    <property type="entry name" value="P-loop containing nucleoside triphosphate hydrolases"/>
    <property type="match status" value="1"/>
</dbReference>
<name>A0A397YPI5_BRACM</name>
<dbReference type="GO" id="GO:0005524">
    <property type="term" value="F:ATP binding"/>
    <property type="evidence" value="ECO:0007669"/>
    <property type="project" value="UniProtKB-KW"/>
</dbReference>
<keyword evidence="1" id="KW-0547">Nucleotide-binding</keyword>
<dbReference type="GO" id="GO:0016787">
    <property type="term" value="F:hydrolase activity"/>
    <property type="evidence" value="ECO:0007669"/>
    <property type="project" value="UniProtKB-KW"/>
</dbReference>
<dbReference type="InterPro" id="IPR045055">
    <property type="entry name" value="DNA2/NAM7-like"/>
</dbReference>
<reference evidence="8 9" key="1">
    <citation type="submission" date="2018-06" db="EMBL/GenBank/DDBJ databases">
        <title>WGS assembly of Brassica rapa FPsc.</title>
        <authorList>
            <person name="Bowman J."/>
            <person name="Kohchi T."/>
            <person name="Yamato K."/>
            <person name="Jenkins J."/>
            <person name="Shu S."/>
            <person name="Ishizaki K."/>
            <person name="Yamaoka S."/>
            <person name="Nishihama R."/>
            <person name="Nakamura Y."/>
            <person name="Berger F."/>
            <person name="Adam C."/>
            <person name="Aki S."/>
            <person name="Althoff F."/>
            <person name="Araki T."/>
            <person name="Arteaga-Vazquez M."/>
            <person name="Balasubrmanian S."/>
            <person name="Bauer D."/>
            <person name="Boehm C."/>
            <person name="Briginshaw L."/>
            <person name="Caballero-Perez J."/>
            <person name="Catarino B."/>
            <person name="Chen F."/>
            <person name="Chiyoda S."/>
            <person name="Chovatia M."/>
            <person name="Davies K."/>
            <person name="Delmans M."/>
            <person name="Demura T."/>
            <person name="Dierschke T."/>
            <person name="Dolan L."/>
            <person name="Dorantes-Acosta A."/>
            <person name="Eklund D."/>
            <person name="Florent S."/>
            <person name="Flores-Sandoval E."/>
            <person name="Fujiyama A."/>
            <person name="Fukuzawa H."/>
            <person name="Galik B."/>
            <person name="Grimanelli D."/>
            <person name="Grimwood J."/>
            <person name="Grossniklaus U."/>
            <person name="Hamada T."/>
            <person name="Haseloff J."/>
            <person name="Hetherington A."/>
            <person name="Higo A."/>
            <person name="Hirakawa Y."/>
            <person name="Hundley H."/>
            <person name="Ikeda Y."/>
            <person name="Inoue K."/>
            <person name="Inoue S."/>
            <person name="Ishida S."/>
            <person name="Jia Q."/>
            <person name="Kakita M."/>
            <person name="Kanazawa T."/>
            <person name="Kawai Y."/>
            <person name="Kawashima T."/>
            <person name="Kennedy M."/>
            <person name="Kinose K."/>
            <person name="Kinoshita T."/>
            <person name="Kohara Y."/>
            <person name="Koide E."/>
            <person name="Komatsu K."/>
            <person name="Kopischke S."/>
            <person name="Kubo M."/>
            <person name="Kyozuka J."/>
            <person name="Lagercrantz U."/>
            <person name="Lin S."/>
            <person name="Lindquist E."/>
            <person name="Lipzen A."/>
            <person name="Lu C."/>
            <person name="Luna E."/>
            <person name="Martienssen R."/>
            <person name="Minamino N."/>
            <person name="Mizutani M."/>
            <person name="Mizutani M."/>
            <person name="Mochizuki N."/>
            <person name="Monte I."/>
            <person name="Mosher R."/>
            <person name="Nagasaki H."/>
            <person name="Nakagami H."/>
            <person name="Naramoto S."/>
            <person name="Nishitani K."/>
            <person name="Ohtani M."/>
            <person name="Okamoto T."/>
            <person name="Okumura M."/>
            <person name="Phillips J."/>
            <person name="Pollak B."/>
            <person name="Reinders A."/>
            <person name="Roevekamp M."/>
            <person name="Sano R."/>
            <person name="Sawa S."/>
            <person name="Schmid M."/>
            <person name="Shirakawa M."/>
            <person name="Solano R."/>
            <person name="Spunde A."/>
            <person name="Suetsugu N."/>
            <person name="Sugano S."/>
            <person name="Sugiyama A."/>
            <person name="Sun R."/>
            <person name="Suzuki Y."/>
            <person name="Takenaka M."/>
            <person name="Takezawa D."/>
            <person name="Tomogane H."/>
            <person name="Tsuzuki M."/>
            <person name="Ueda T."/>
            <person name="Umeda M."/>
            <person name="Ward J."/>
            <person name="Watanabe Y."/>
            <person name="Yazaki K."/>
            <person name="Yokoyama R."/>
            <person name="Yoshitake Y."/>
            <person name="Yotsui I."/>
            <person name="Zachgo S."/>
            <person name="Schmutz J."/>
        </authorList>
    </citation>
    <scope>NUCLEOTIDE SEQUENCE [LARGE SCALE GENOMIC DNA]</scope>
    <source>
        <strain evidence="9">cv. B-3</strain>
    </source>
</reference>
<feature type="domain" description="DNA2/NAM7 helicase helicase" evidence="5">
    <location>
        <begin position="494"/>
        <end position="563"/>
    </location>
</feature>
<evidence type="ECO:0000313" key="8">
    <source>
        <dbReference type="EMBL" id="RID55345.1"/>
    </source>
</evidence>
<keyword evidence="2" id="KW-0378">Hydrolase</keyword>
<keyword evidence="3" id="KW-0347">Helicase</keyword>
<evidence type="ECO:0000256" key="3">
    <source>
        <dbReference type="ARBA" id="ARBA00022806"/>
    </source>
</evidence>
<dbReference type="PANTHER" id="PTHR10887">
    <property type="entry name" value="DNA2/NAM7 HELICASE FAMILY"/>
    <property type="match status" value="1"/>
</dbReference>
<evidence type="ECO:0008006" key="10">
    <source>
        <dbReference type="Google" id="ProtNLM"/>
    </source>
</evidence>
<protein>
    <recommendedName>
        <fullName evidence="10">Helicase ATP-binding domain-containing protein</fullName>
    </recommendedName>
</protein>
<evidence type="ECO:0000259" key="7">
    <source>
        <dbReference type="Pfam" id="PF20073"/>
    </source>
</evidence>
<dbReference type="Gene3D" id="3.40.50.300">
    <property type="entry name" value="P-loop containing nucleotide triphosphate hydrolases"/>
    <property type="match status" value="2"/>
</dbReference>